<evidence type="ECO:0000313" key="2">
    <source>
        <dbReference type="Proteomes" id="UP000198541"/>
    </source>
</evidence>
<dbReference type="STRING" id="332524.SAMN04487766_103188"/>
<dbReference type="RefSeq" id="WP_092532051.1">
    <property type="nucleotide sequence ID" value="NZ_FNIM01000001.1"/>
</dbReference>
<keyword evidence="2" id="KW-1185">Reference proteome</keyword>
<protein>
    <submittedName>
        <fullName evidence="1">Diaminopimelate epimerase</fullName>
    </submittedName>
</protein>
<dbReference type="EMBL" id="FNIM01000001">
    <property type="protein sequence ID" value="SDN20240.1"/>
    <property type="molecule type" value="Genomic_DNA"/>
</dbReference>
<gene>
    <name evidence="1" type="ORF">SAMN05216355_101190</name>
</gene>
<name>A0A1G9ZFP2_9ACTO</name>
<reference evidence="2" key="1">
    <citation type="submission" date="2016-10" db="EMBL/GenBank/DDBJ databases">
        <authorList>
            <person name="Varghese N."/>
            <person name="Submissions S."/>
        </authorList>
    </citation>
    <scope>NUCLEOTIDE SEQUENCE [LARGE SCALE GENOMIC DNA]</scope>
    <source>
        <strain evidence="2">DSM 27982</strain>
    </source>
</reference>
<proteinExistence type="predicted"/>
<accession>A0A1G9ZFP2</accession>
<sequence length="323" mass="32592">MTIAPGLSGRALIKGYATGNDLLLLVDPECEVAVSAPDVAAVCDRHTGLGADGLVRVVRTAALPGTEAFRAAVPEAEWFLDYYSAAGTPAAGTAAAYGDACRLLAAVLDAEGLMPLADGDSVTVGTRGGARTITRLGPLWAVDTGPARLAAVNDPAADPAAEGWDTAVRIPGLEGERAALSLDLSGRHAVVALSEEAELDAVDQCAVDAGEAVAYTPAPNVVPTLELVVPLGEDVDPDTGRRVGLARVRVLAAGTGTPHNSAEGCGAAAVALREWTGDGAPADYLLTLTTGQVGVHVGAEPLVEETALVLTGPVELVGRTTLA</sequence>
<evidence type="ECO:0000313" key="1">
    <source>
        <dbReference type="EMBL" id="SDN20240.1"/>
    </source>
</evidence>
<dbReference type="Proteomes" id="UP000198541">
    <property type="component" value="Unassembled WGS sequence"/>
</dbReference>
<dbReference type="SUPFAM" id="SSF54506">
    <property type="entry name" value="Diaminopimelate epimerase-like"/>
    <property type="match status" value="1"/>
</dbReference>
<organism evidence="1 2">
    <name type="scientific">Actinomyces ruminicola</name>
    <dbReference type="NCBI Taxonomy" id="332524"/>
    <lineage>
        <taxon>Bacteria</taxon>
        <taxon>Bacillati</taxon>
        <taxon>Actinomycetota</taxon>
        <taxon>Actinomycetes</taxon>
        <taxon>Actinomycetales</taxon>
        <taxon>Actinomycetaceae</taxon>
        <taxon>Actinomyces</taxon>
    </lineage>
</organism>
<dbReference type="Gene3D" id="3.10.310.10">
    <property type="entry name" value="Diaminopimelate Epimerase, Chain A, domain 1"/>
    <property type="match status" value="2"/>
</dbReference>
<dbReference type="AlphaFoldDB" id="A0A1G9ZFP2"/>